<accession>A0A1I5SZW7</accession>
<dbReference type="PANTHER" id="PTHR37813:SF1">
    <property type="entry name" value="FELS-2 PROPHAGE PROTEIN"/>
    <property type="match status" value="1"/>
</dbReference>
<dbReference type="InterPro" id="IPR027267">
    <property type="entry name" value="AH/BAR_dom_sf"/>
</dbReference>
<dbReference type="STRING" id="306540.SAMN05421839_1571"/>
<feature type="coiled-coil region" evidence="2">
    <location>
        <begin position="870"/>
        <end position="928"/>
    </location>
</feature>
<organism evidence="4 5">
    <name type="scientific">Halolactibacillus halophilus</name>
    <dbReference type="NCBI Taxonomy" id="306540"/>
    <lineage>
        <taxon>Bacteria</taxon>
        <taxon>Bacillati</taxon>
        <taxon>Bacillota</taxon>
        <taxon>Bacilli</taxon>
        <taxon>Bacillales</taxon>
        <taxon>Bacillaceae</taxon>
        <taxon>Halolactibacillus</taxon>
    </lineage>
</organism>
<protein>
    <submittedName>
        <fullName evidence="4">Phage tail tape measure protein, TP901 family, core region</fullName>
    </submittedName>
</protein>
<feature type="coiled-coil region" evidence="2">
    <location>
        <begin position="715"/>
        <end position="764"/>
    </location>
</feature>
<dbReference type="AlphaFoldDB" id="A0A1I5SZW7"/>
<keyword evidence="1" id="KW-1188">Viral release from host cell</keyword>
<dbReference type="Gene3D" id="1.20.1270.60">
    <property type="entry name" value="Arfaptin homology (AH) domain/BAR domain"/>
    <property type="match status" value="1"/>
</dbReference>
<dbReference type="RefSeq" id="WP_159430198.1">
    <property type="nucleotide sequence ID" value="NZ_FOXC01000057.1"/>
</dbReference>
<reference evidence="4 5" key="1">
    <citation type="submission" date="2016-10" db="EMBL/GenBank/DDBJ databases">
        <authorList>
            <person name="de Groot N.N."/>
        </authorList>
    </citation>
    <scope>NUCLEOTIDE SEQUENCE [LARGE SCALE GENOMIC DNA]</scope>
    <source>
        <strain evidence="4 5">DSM 17073</strain>
    </source>
</reference>
<dbReference type="Proteomes" id="UP000242243">
    <property type="component" value="Unassembled WGS sequence"/>
</dbReference>
<proteinExistence type="predicted"/>
<evidence type="ECO:0000313" key="4">
    <source>
        <dbReference type="EMBL" id="SFP76319.1"/>
    </source>
</evidence>
<dbReference type="OrthoDB" id="1779742at2"/>
<feature type="coiled-coil region" evidence="2">
    <location>
        <begin position="51"/>
        <end position="134"/>
    </location>
</feature>
<dbReference type="Pfam" id="PF10145">
    <property type="entry name" value="PhageMin_Tail"/>
    <property type="match status" value="1"/>
</dbReference>
<name>A0A1I5SZW7_9BACI</name>
<feature type="coiled-coil region" evidence="2">
    <location>
        <begin position="793"/>
        <end position="827"/>
    </location>
</feature>
<evidence type="ECO:0000259" key="3">
    <source>
        <dbReference type="Pfam" id="PF10145"/>
    </source>
</evidence>
<sequence>MAERIEGLSIELDLETMKINSGLKDLKSQLTTVNSEMKANMSAFDRSDKTIVKYETRLNGLNKKLEVQQAVTDSARKSYEKMVKEHGEGSEEAQKAAKEYNNQVAALNNLSRYVERVEKDLSQLREEQRIANSNWTKLGNTLDNAGNKMKNFGDKASGVGNALSKTVTPAVIGMGTAMGLVASSYEDSAVKIQNSLGLTAEETKELTDISRNIYKNGFGESAEEIDTALLQTKQNIRDLNNEDLERITEKAFLLADTFESDVNEVTRAGNNIMKGFGLEADEAFDLMAKGAQNGLNFSNEMFDNLSEYSTLFGNMGYSAEEYFELLQKGTEAGVYNLDYINDVMKEFQIRVKDGSKTTSDAMDQLSEETQTVWKEFNKGDKTVKDVSNAVLKELKGMDDQVSANQIGVELFGTKFEDLESEAMYALGDIGEGLEDVDGTMDDMTKNAEKSISQQWKSTWREAKEVLLPVGETLLDFTREVLPDVKDSIEGVTQWFEELDEEGKKNIIMIGGIAAVAGPAISAFGSLSSGVGGLLKVGGSLSTLFGKAGGAALLGQIGSLGVAGLGGVAVAGVAGLTYGIFKLSDAMRDSSKVNLEKIETMQEELQATDDLISRFDELQDKNALTTDEMLRYMDILAELQQTNAPDKIKELTTEQEDLLEKSGFTNDEMEEFLDLNDDVIEKAPATSKAISSQGEAYAENTLALKEYSQEQRNILEAEVQQQLNDAINEHAQTQRDLNKLIAEAKELDKERIANQDEQKKNMQEQTNQKEVIRDIEQQINDLADAKDPKDFLELERLKTSLALEQDTLREMKHQEEELDRLAKGLTDKYIKNQENLDLTREELAELDNVRFKYEEIILSQLDLNYEKGQGLKAVETQIESLSKEKEKLDELRYSGELNTQEYQDQVDKINTQISKLQTAKSELENINEVAGRTIYQSRVVNVKFHAQYSGFQPGDSANIGLVGGGGHQRYAKGTDYHPGGPFLAGEEGPELGRLGNRWEMLEFGMYKRPEGYQVFTNEETKNIMKAFNSMPGYATGISPDGEADRIVNSLRNNSFNKLLALLGKQTTVPSQSLRQTSVVDYTKELLTATLEQNELLTAILSKDNSTIIDARSLARGIEPLITETQVRNKKVRDKFAQ</sequence>
<evidence type="ECO:0000256" key="1">
    <source>
        <dbReference type="ARBA" id="ARBA00022612"/>
    </source>
</evidence>
<dbReference type="EMBL" id="FOXC01000057">
    <property type="protein sequence ID" value="SFP76319.1"/>
    <property type="molecule type" value="Genomic_DNA"/>
</dbReference>
<gene>
    <name evidence="4" type="ORF">SAMN05421839_1571</name>
</gene>
<dbReference type="PANTHER" id="PTHR37813">
    <property type="entry name" value="FELS-2 PROPHAGE PROTEIN"/>
    <property type="match status" value="1"/>
</dbReference>
<dbReference type="NCBIfam" id="TIGR01760">
    <property type="entry name" value="tape_meas_TP901"/>
    <property type="match status" value="1"/>
</dbReference>
<dbReference type="InterPro" id="IPR010090">
    <property type="entry name" value="Phage_tape_meas"/>
</dbReference>
<evidence type="ECO:0000313" key="5">
    <source>
        <dbReference type="Proteomes" id="UP000242243"/>
    </source>
</evidence>
<keyword evidence="2" id="KW-0175">Coiled coil</keyword>
<evidence type="ECO:0000256" key="2">
    <source>
        <dbReference type="SAM" id="Coils"/>
    </source>
</evidence>
<feature type="domain" description="Phage tail tape measure protein" evidence="3">
    <location>
        <begin position="217"/>
        <end position="412"/>
    </location>
</feature>